<dbReference type="Pfam" id="PF00076">
    <property type="entry name" value="RRM_1"/>
    <property type="match status" value="1"/>
</dbReference>
<evidence type="ECO:0000259" key="1">
    <source>
        <dbReference type="Pfam" id="PF00076"/>
    </source>
</evidence>
<organism evidence="2 3">
    <name type="scientific">Lactuca saligna</name>
    <name type="common">Willowleaf lettuce</name>
    <dbReference type="NCBI Taxonomy" id="75948"/>
    <lineage>
        <taxon>Eukaryota</taxon>
        <taxon>Viridiplantae</taxon>
        <taxon>Streptophyta</taxon>
        <taxon>Embryophyta</taxon>
        <taxon>Tracheophyta</taxon>
        <taxon>Spermatophyta</taxon>
        <taxon>Magnoliopsida</taxon>
        <taxon>eudicotyledons</taxon>
        <taxon>Gunneridae</taxon>
        <taxon>Pentapetalae</taxon>
        <taxon>asterids</taxon>
        <taxon>campanulids</taxon>
        <taxon>Asterales</taxon>
        <taxon>Asteraceae</taxon>
        <taxon>Cichorioideae</taxon>
        <taxon>Cichorieae</taxon>
        <taxon>Lactucinae</taxon>
        <taxon>Lactuca</taxon>
    </lineage>
</organism>
<gene>
    <name evidence="2" type="ORF">LSALG_LOCUS38231</name>
</gene>
<reference evidence="2" key="1">
    <citation type="submission" date="2023-04" db="EMBL/GenBank/DDBJ databases">
        <authorList>
            <person name="Vijverberg K."/>
            <person name="Xiong W."/>
            <person name="Schranz E."/>
        </authorList>
    </citation>
    <scope>NUCLEOTIDE SEQUENCE</scope>
</reference>
<dbReference type="PANTHER" id="PTHR42873">
    <property type="entry name" value="RIBOSOMAL RNA LARGE SUBUNIT METHYLTRANSFERASE"/>
    <property type="match status" value="1"/>
</dbReference>
<evidence type="ECO:0000313" key="3">
    <source>
        <dbReference type="Proteomes" id="UP001177003"/>
    </source>
</evidence>
<dbReference type="CDD" id="cd11572">
    <property type="entry name" value="RlmI_M_like"/>
    <property type="match status" value="1"/>
</dbReference>
<proteinExistence type="predicted"/>
<evidence type="ECO:0000313" key="2">
    <source>
        <dbReference type="EMBL" id="CAI9299527.1"/>
    </source>
</evidence>
<dbReference type="EMBL" id="OX465084">
    <property type="protein sequence ID" value="CAI9299527.1"/>
    <property type="molecule type" value="Genomic_DNA"/>
</dbReference>
<feature type="domain" description="RRM" evidence="1">
    <location>
        <begin position="8"/>
        <end position="52"/>
    </location>
</feature>
<dbReference type="Gene3D" id="3.30.70.330">
    <property type="match status" value="1"/>
</dbReference>
<dbReference type="PANTHER" id="PTHR42873:SF1">
    <property type="entry name" value="S-ADENOSYLMETHIONINE-DEPENDENT METHYLTRANSFERASE DOMAIN-CONTAINING PROTEIN"/>
    <property type="match status" value="1"/>
</dbReference>
<name>A0AA35ZXK8_LACSI</name>
<accession>A0AA35ZXK8</accession>
<dbReference type="InterPro" id="IPR035979">
    <property type="entry name" value="RBD_domain_sf"/>
</dbReference>
<dbReference type="AlphaFoldDB" id="A0AA35ZXK8"/>
<dbReference type="InterPro" id="IPR012677">
    <property type="entry name" value="Nucleotide-bd_a/b_plait_sf"/>
</dbReference>
<protein>
    <recommendedName>
        <fullName evidence="1">RRM domain-containing protein</fullName>
    </recommendedName>
</protein>
<dbReference type="Proteomes" id="UP001177003">
    <property type="component" value="Chromosome 8"/>
</dbReference>
<dbReference type="InterPro" id="IPR000504">
    <property type="entry name" value="RRM_dom"/>
</dbReference>
<keyword evidence="3" id="KW-1185">Reference proteome</keyword>
<dbReference type="Gene3D" id="3.30.750.80">
    <property type="entry name" value="RNA methyltransferase domain (HRMD) like"/>
    <property type="match status" value="1"/>
</dbReference>
<sequence>MSRGHYNIFIGDLSPEVIDAMLFAWFSVYASCLDTRVMWDQKTGRSQGVAKVILKKGKTQLFRDGSPMVDKTQIQSVGACTNHPSCALDVEKLLETRIDAAIRLRKSLGLPSANTNAYHLVNSEGERLLGLIVDVIGDLVVIVLSAAWVEKYKQHIKKMVAGCLQMFFLYSQPKMASQSQIRQSFCSSKVGWMETAEEIDDLFVEDVEVWRRACIGRGHVGPTGSDVPVVTREGHNVLDVIFTSPIPKLGLGFQISDAPSSFSVPLEASRDFGIEPEEGEYHLMCQVPSVEINVRYLAGSVIVVFNRQGPLDAPVFVGSGLVSRKLSSSVADVPTSPTYEAIMKNKEAGAMATFDRVQFYFQY</sequence>
<dbReference type="SUPFAM" id="SSF54928">
    <property type="entry name" value="RNA-binding domain, RBD"/>
    <property type="match status" value="1"/>
</dbReference>
<dbReference type="GO" id="GO:0003723">
    <property type="term" value="F:RNA binding"/>
    <property type="evidence" value="ECO:0007669"/>
    <property type="project" value="InterPro"/>
</dbReference>